<evidence type="ECO:0000256" key="2">
    <source>
        <dbReference type="SAM" id="MobiDB-lite"/>
    </source>
</evidence>
<reference evidence="3" key="1">
    <citation type="submission" date="2022-08" db="UniProtKB">
        <authorList>
            <consortium name="EnsemblMetazoa"/>
        </authorList>
    </citation>
    <scope>IDENTIFICATION</scope>
    <source>
        <strain evidence="3">05x7-T-G4-1.051#20</strain>
    </source>
</reference>
<dbReference type="SMART" id="SM00248">
    <property type="entry name" value="ANK"/>
    <property type="match status" value="2"/>
</dbReference>
<feature type="repeat" description="ANK" evidence="1">
    <location>
        <begin position="150"/>
        <end position="182"/>
    </location>
</feature>
<dbReference type="InterPro" id="IPR036770">
    <property type="entry name" value="Ankyrin_rpt-contain_sf"/>
</dbReference>
<keyword evidence="4" id="KW-1185">Reference proteome</keyword>
<sequence length="213" mass="23885">MIEDVNSLFTACKTGDVDTLTNLLAVVSQNVPTLESPEKKADSIVLENQDIYLQNQNNTNNTCNKHSEESDQIPQDVNFKSKEEILSDELSLISSTVPETEVLLSDNLVQKDALQKSQGKTSSRPGSFKSDELLSPVDTNDVLNEPIGDNKYSLLHIAAKDGHRKVIQLLMECGANPATRYLMIIIKREFTFTYMYLSPMQRRCEGFNVLTRP</sequence>
<dbReference type="PROSITE" id="PS50297">
    <property type="entry name" value="ANK_REP_REGION"/>
    <property type="match status" value="1"/>
</dbReference>
<dbReference type="Gene3D" id="1.25.40.20">
    <property type="entry name" value="Ankyrin repeat-containing domain"/>
    <property type="match status" value="1"/>
</dbReference>
<protein>
    <submittedName>
        <fullName evidence="3">Uncharacterized protein</fullName>
    </submittedName>
</protein>
<accession>A0A8W8M939</accession>
<evidence type="ECO:0000313" key="4">
    <source>
        <dbReference type="Proteomes" id="UP000005408"/>
    </source>
</evidence>
<proteinExistence type="predicted"/>
<feature type="region of interest" description="Disordered" evidence="2">
    <location>
        <begin position="114"/>
        <end position="133"/>
    </location>
</feature>
<dbReference type="AlphaFoldDB" id="A0A8W8M939"/>
<feature type="compositionally biased region" description="Polar residues" evidence="2">
    <location>
        <begin position="115"/>
        <end position="125"/>
    </location>
</feature>
<keyword evidence="1" id="KW-0040">ANK repeat</keyword>
<organism evidence="3 4">
    <name type="scientific">Magallana gigas</name>
    <name type="common">Pacific oyster</name>
    <name type="synonym">Crassostrea gigas</name>
    <dbReference type="NCBI Taxonomy" id="29159"/>
    <lineage>
        <taxon>Eukaryota</taxon>
        <taxon>Metazoa</taxon>
        <taxon>Spiralia</taxon>
        <taxon>Lophotrochozoa</taxon>
        <taxon>Mollusca</taxon>
        <taxon>Bivalvia</taxon>
        <taxon>Autobranchia</taxon>
        <taxon>Pteriomorphia</taxon>
        <taxon>Ostreida</taxon>
        <taxon>Ostreoidea</taxon>
        <taxon>Ostreidae</taxon>
        <taxon>Magallana</taxon>
    </lineage>
</organism>
<name>A0A8W8M939_MAGGI</name>
<dbReference type="EnsemblMetazoa" id="G32362.9">
    <property type="protein sequence ID" value="G32362.9:cds"/>
    <property type="gene ID" value="G32362"/>
</dbReference>
<dbReference type="Pfam" id="PF00023">
    <property type="entry name" value="Ank"/>
    <property type="match status" value="1"/>
</dbReference>
<evidence type="ECO:0000256" key="1">
    <source>
        <dbReference type="PROSITE-ProRule" id="PRU00023"/>
    </source>
</evidence>
<dbReference type="PROSITE" id="PS50088">
    <property type="entry name" value="ANK_REPEAT"/>
    <property type="match status" value="1"/>
</dbReference>
<dbReference type="Proteomes" id="UP000005408">
    <property type="component" value="Unassembled WGS sequence"/>
</dbReference>
<dbReference type="SUPFAM" id="SSF48403">
    <property type="entry name" value="Ankyrin repeat"/>
    <property type="match status" value="1"/>
</dbReference>
<dbReference type="InterPro" id="IPR002110">
    <property type="entry name" value="Ankyrin_rpt"/>
</dbReference>
<evidence type="ECO:0000313" key="3">
    <source>
        <dbReference type="EnsemblMetazoa" id="G32362.9:cds"/>
    </source>
</evidence>